<dbReference type="InterPro" id="IPR051310">
    <property type="entry name" value="MCP_chemotaxis"/>
</dbReference>
<feature type="transmembrane region" description="Helical" evidence="5">
    <location>
        <begin position="156"/>
        <end position="179"/>
    </location>
</feature>
<dbReference type="InterPro" id="IPR004089">
    <property type="entry name" value="MCPsignal_dom"/>
</dbReference>
<dbReference type="PRINTS" id="PR00260">
    <property type="entry name" value="CHEMTRNSDUCR"/>
</dbReference>
<keyword evidence="1" id="KW-0145">Chemotaxis</keyword>
<feature type="transmembrane region" description="Helical" evidence="5">
    <location>
        <begin position="80"/>
        <end position="98"/>
    </location>
</feature>
<keyword evidence="8" id="KW-1185">Reference proteome</keyword>
<dbReference type="PANTHER" id="PTHR43531:SF11">
    <property type="entry name" value="METHYL-ACCEPTING CHEMOTAXIS PROTEIN 3"/>
    <property type="match status" value="1"/>
</dbReference>
<reference evidence="7" key="1">
    <citation type="submission" date="2024-05" db="EMBL/GenBank/DDBJ databases">
        <title>Alkalihalobacillus sp. strain MEB203 novel alkaliphilic bacterium from Lonar Lake, India.</title>
        <authorList>
            <person name="Joshi A."/>
            <person name="Thite S."/>
            <person name="Mengade P."/>
        </authorList>
    </citation>
    <scope>NUCLEOTIDE SEQUENCE</scope>
    <source>
        <strain evidence="7">MEB 203</strain>
    </source>
</reference>
<feature type="region of interest" description="Disordered" evidence="4">
    <location>
        <begin position="274"/>
        <end position="295"/>
    </location>
</feature>
<gene>
    <name evidence="7" type="ORF">N7Z68_07435</name>
</gene>
<sequence>MQARKNLIMILFSVFVVVISILVHFLHRSIGWLDTYLLLSQVHSGTPTELHFLLNSLFFLPFLFLGVSVFLFWKNRIHTSIPLFVTLTLTFGSISIIAGGDGLIEYHFSIFMVLASLAYYENIRLVIVSTVIFAVQHLLGYFTVPELICGSDNYPFSLLLIHAVFLIFTSAVIIIQIIARQQYDRVVAKNEEEQQSIIEGLVQHIATTSNKVLKNVETLKEGAVTSTEASTAISDSMIQMVAGAERQLTEAKRSNIALEEMTGDVKKIITQAKHSVQSSERTAEEAKDGKESMRQTEQTIQEVASAVERMDEVVVRLNERSKDIQHTLSLITDIAEQTNLLALNAAIEAARAGENGKGFAVVADEVRKLADQSRNYANRINLVLNDLVHDTSAMAEVMEHGKRQTAAGITQVNYTGEIFSRIVEEIDRVASEIKTSNELSETVGKKMGDVQAAIQEMMAVATENQMATESISATSQQQLATFEEFNTITNDIQKLSDSLSSQIEQIQKDMESRD</sequence>
<proteinExistence type="inferred from homology"/>
<dbReference type="SMART" id="SM00283">
    <property type="entry name" value="MA"/>
    <property type="match status" value="1"/>
</dbReference>
<feature type="transmembrane region" description="Helical" evidence="5">
    <location>
        <begin position="7"/>
        <end position="30"/>
    </location>
</feature>
<dbReference type="RefSeq" id="WP_275117840.1">
    <property type="nucleotide sequence ID" value="NZ_JAOTPO010000004.1"/>
</dbReference>
<dbReference type="SUPFAM" id="SSF58104">
    <property type="entry name" value="Methyl-accepting chemotaxis protein (MCP) signaling domain"/>
    <property type="match status" value="1"/>
</dbReference>
<dbReference type="PANTHER" id="PTHR43531">
    <property type="entry name" value="PROTEIN ICFG"/>
    <property type="match status" value="1"/>
</dbReference>
<dbReference type="Gene3D" id="1.10.287.950">
    <property type="entry name" value="Methyl-accepting chemotaxis protein"/>
    <property type="match status" value="1"/>
</dbReference>
<feature type="domain" description="Methyl-accepting transducer" evidence="6">
    <location>
        <begin position="222"/>
        <end position="472"/>
    </location>
</feature>
<dbReference type="InterPro" id="IPR004090">
    <property type="entry name" value="Chemotax_Me-accpt_rcpt"/>
</dbReference>
<keyword evidence="5" id="KW-1133">Transmembrane helix</keyword>
<keyword evidence="5" id="KW-0812">Transmembrane</keyword>
<feature type="transmembrane region" description="Helical" evidence="5">
    <location>
        <begin position="125"/>
        <end position="144"/>
    </location>
</feature>
<keyword evidence="5" id="KW-0472">Membrane</keyword>
<feature type="compositionally biased region" description="Basic and acidic residues" evidence="4">
    <location>
        <begin position="281"/>
        <end position="294"/>
    </location>
</feature>
<evidence type="ECO:0000256" key="5">
    <source>
        <dbReference type="SAM" id="Phobius"/>
    </source>
</evidence>
<evidence type="ECO:0000259" key="6">
    <source>
        <dbReference type="PROSITE" id="PS50111"/>
    </source>
</evidence>
<protein>
    <submittedName>
        <fullName evidence="7">Methyl-accepting chemotaxis protein</fullName>
    </submittedName>
</protein>
<name>A0ABT5VCN4_9BACI</name>
<comment type="similarity">
    <text evidence="2">Belongs to the methyl-accepting chemotaxis (MCP) protein family.</text>
</comment>
<feature type="transmembrane region" description="Helical" evidence="5">
    <location>
        <begin position="50"/>
        <end position="73"/>
    </location>
</feature>
<organism evidence="7 8">
    <name type="scientific">Alkalihalobacterium chitinilyticum</name>
    <dbReference type="NCBI Taxonomy" id="2980103"/>
    <lineage>
        <taxon>Bacteria</taxon>
        <taxon>Bacillati</taxon>
        <taxon>Bacillota</taxon>
        <taxon>Bacilli</taxon>
        <taxon>Bacillales</taxon>
        <taxon>Bacillaceae</taxon>
        <taxon>Alkalihalobacterium</taxon>
    </lineage>
</organism>
<dbReference type="EMBL" id="JAOTPO010000004">
    <property type="protein sequence ID" value="MDE5413215.1"/>
    <property type="molecule type" value="Genomic_DNA"/>
</dbReference>
<evidence type="ECO:0000256" key="1">
    <source>
        <dbReference type="ARBA" id="ARBA00022500"/>
    </source>
</evidence>
<comment type="caution">
    <text evidence="7">The sequence shown here is derived from an EMBL/GenBank/DDBJ whole genome shotgun (WGS) entry which is preliminary data.</text>
</comment>
<evidence type="ECO:0000256" key="4">
    <source>
        <dbReference type="SAM" id="MobiDB-lite"/>
    </source>
</evidence>
<dbReference type="Pfam" id="PF00015">
    <property type="entry name" value="MCPsignal"/>
    <property type="match status" value="1"/>
</dbReference>
<evidence type="ECO:0000313" key="8">
    <source>
        <dbReference type="Proteomes" id="UP001148125"/>
    </source>
</evidence>
<dbReference type="PROSITE" id="PS50111">
    <property type="entry name" value="CHEMOTAXIS_TRANSDUC_2"/>
    <property type="match status" value="1"/>
</dbReference>
<accession>A0ABT5VCN4</accession>
<evidence type="ECO:0000313" key="7">
    <source>
        <dbReference type="EMBL" id="MDE5413215.1"/>
    </source>
</evidence>
<evidence type="ECO:0000256" key="2">
    <source>
        <dbReference type="ARBA" id="ARBA00029447"/>
    </source>
</evidence>
<evidence type="ECO:0000256" key="3">
    <source>
        <dbReference type="PROSITE-ProRule" id="PRU00284"/>
    </source>
</evidence>
<keyword evidence="3" id="KW-0807">Transducer</keyword>
<dbReference type="Proteomes" id="UP001148125">
    <property type="component" value="Unassembled WGS sequence"/>
</dbReference>